<dbReference type="InterPro" id="IPR050727">
    <property type="entry name" value="GH43_arabinanases"/>
</dbReference>
<evidence type="ECO:0000256" key="4">
    <source>
        <dbReference type="ARBA" id="ARBA00023295"/>
    </source>
</evidence>
<comment type="similarity">
    <text evidence="2 6">Belongs to the glycosyl hydrolase 43 family.</text>
</comment>
<evidence type="ECO:0000256" key="3">
    <source>
        <dbReference type="ARBA" id="ARBA00022801"/>
    </source>
</evidence>
<keyword evidence="3 6" id="KW-0378">Hydrolase</keyword>
<sequence>MRRLRDLWMRDPYLVSLRDVEDAGAPGSGPLASKDALPAGLDAARKNGKLFWLYGTTDKPPDNVGNPYSEFPGIGFNCYCSEDLETWEGPFPAFRRPEGFWADTQFWAPEVYVYRGRLIMFATMKKSGKPNERGVVVLESPGARPEGPFVPITSGPTTPPSWSCLDGTLHVEDGVPYMVFCREWTQVGDGEMCAMRLSPALAQAAAAPFTLFSASQASWCKSFNSSSTSRQGNYITDGPFMHRCASTGELIMLWSSRGRNDNYCVGIARSSSGKLKGPWVHDASPLFQRDGGHAMLARVGLQRSTGSSSSAFAPSSHSLLIMALHSPNRQVRKSSPKLFGVIEERDQATGRAHFDWFEFL</sequence>
<gene>
    <name evidence="7" type="ORF">FCC1311_054452</name>
</gene>
<dbReference type="AlphaFoldDB" id="A0A2R5GKS3"/>
<evidence type="ECO:0000256" key="5">
    <source>
        <dbReference type="ARBA" id="ARBA00042202"/>
    </source>
</evidence>
<dbReference type="GO" id="GO:0005975">
    <property type="term" value="P:carbohydrate metabolic process"/>
    <property type="evidence" value="ECO:0007669"/>
    <property type="project" value="InterPro"/>
</dbReference>
<dbReference type="EMBL" id="BEYU01000053">
    <property type="protein sequence ID" value="GBG29223.1"/>
    <property type="molecule type" value="Genomic_DNA"/>
</dbReference>
<name>A0A2R5GKS3_9STRA</name>
<proteinExistence type="inferred from homology"/>
<dbReference type="Proteomes" id="UP000241890">
    <property type="component" value="Unassembled WGS sequence"/>
</dbReference>
<evidence type="ECO:0000256" key="2">
    <source>
        <dbReference type="ARBA" id="ARBA00009865"/>
    </source>
</evidence>
<dbReference type="CDD" id="cd08981">
    <property type="entry name" value="GH43_Bt1873-like"/>
    <property type="match status" value="1"/>
</dbReference>
<dbReference type="PANTHER" id="PTHR43301">
    <property type="entry name" value="ARABINAN ENDO-1,5-ALPHA-L-ARABINOSIDASE"/>
    <property type="match status" value="1"/>
</dbReference>
<organism evidence="7 8">
    <name type="scientific">Hondaea fermentalgiana</name>
    <dbReference type="NCBI Taxonomy" id="2315210"/>
    <lineage>
        <taxon>Eukaryota</taxon>
        <taxon>Sar</taxon>
        <taxon>Stramenopiles</taxon>
        <taxon>Bigyra</taxon>
        <taxon>Labyrinthulomycetes</taxon>
        <taxon>Thraustochytrida</taxon>
        <taxon>Thraustochytriidae</taxon>
        <taxon>Hondaea</taxon>
    </lineage>
</organism>
<comment type="caution">
    <text evidence="7">The sequence shown here is derived from an EMBL/GenBank/DDBJ whole genome shotgun (WGS) entry which is preliminary data.</text>
</comment>
<keyword evidence="8" id="KW-1185">Reference proteome</keyword>
<dbReference type="GO" id="GO:0004553">
    <property type="term" value="F:hydrolase activity, hydrolyzing O-glycosyl compounds"/>
    <property type="evidence" value="ECO:0007669"/>
    <property type="project" value="InterPro"/>
</dbReference>
<dbReference type="Pfam" id="PF04616">
    <property type="entry name" value="Glyco_hydro_43"/>
    <property type="match status" value="1"/>
</dbReference>
<keyword evidence="4 6" id="KW-0326">Glycosidase</keyword>
<evidence type="ECO:0000256" key="6">
    <source>
        <dbReference type="RuleBase" id="RU361187"/>
    </source>
</evidence>
<accession>A0A2R5GKS3</accession>
<reference evidence="7 8" key="1">
    <citation type="submission" date="2017-12" db="EMBL/GenBank/DDBJ databases">
        <title>Sequencing, de novo assembly and annotation of complete genome of a new Thraustochytrid species, strain FCC1311.</title>
        <authorList>
            <person name="Sedici K."/>
            <person name="Godart F."/>
            <person name="Aiese Cigliano R."/>
            <person name="Sanseverino W."/>
            <person name="Barakat M."/>
            <person name="Ortet P."/>
            <person name="Marechal E."/>
            <person name="Cagnac O."/>
            <person name="Amato A."/>
        </authorList>
    </citation>
    <scope>NUCLEOTIDE SEQUENCE [LARGE SCALE GENOMIC DNA]</scope>
</reference>
<protein>
    <recommendedName>
        <fullName evidence="5">Endo-1,5-alpha-L-arabinanase A</fullName>
    </recommendedName>
</protein>
<dbReference type="PANTHER" id="PTHR43301:SF3">
    <property type="entry name" value="ARABINAN ENDO-1,5-ALPHA-L-ARABINOSIDASE A-RELATED"/>
    <property type="match status" value="1"/>
</dbReference>
<dbReference type="SUPFAM" id="SSF75005">
    <property type="entry name" value="Arabinanase/levansucrase/invertase"/>
    <property type="match status" value="1"/>
</dbReference>
<evidence type="ECO:0000313" key="7">
    <source>
        <dbReference type="EMBL" id="GBG29223.1"/>
    </source>
</evidence>
<dbReference type="InterPro" id="IPR023296">
    <property type="entry name" value="Glyco_hydro_beta-prop_sf"/>
</dbReference>
<dbReference type="InterPro" id="IPR006710">
    <property type="entry name" value="Glyco_hydro_43"/>
</dbReference>
<evidence type="ECO:0000313" key="8">
    <source>
        <dbReference type="Proteomes" id="UP000241890"/>
    </source>
</evidence>
<comment type="pathway">
    <text evidence="1">Glycan metabolism; L-arabinan degradation.</text>
</comment>
<evidence type="ECO:0000256" key="1">
    <source>
        <dbReference type="ARBA" id="ARBA00004834"/>
    </source>
</evidence>
<dbReference type="Gene3D" id="2.115.10.20">
    <property type="entry name" value="Glycosyl hydrolase domain, family 43"/>
    <property type="match status" value="1"/>
</dbReference>
<dbReference type="InParanoid" id="A0A2R5GKS3"/>